<dbReference type="AlphaFoldDB" id="D2R918"/>
<keyword evidence="3" id="KW-1185">Reference proteome</keyword>
<evidence type="ECO:0000256" key="1">
    <source>
        <dbReference type="SAM" id="SignalP"/>
    </source>
</evidence>
<reference evidence="2 3" key="1">
    <citation type="journal article" date="2009" name="Stand. Genomic Sci.">
        <title>Complete genome sequence of Pirellula staleyi type strain (ATCC 27377).</title>
        <authorList>
            <person name="Clum A."/>
            <person name="Tindall B.J."/>
            <person name="Sikorski J."/>
            <person name="Ivanova N."/>
            <person name="Mavrommatis K."/>
            <person name="Lucas S."/>
            <person name="Glavina del Rio T."/>
            <person name="Nolan M."/>
            <person name="Chen F."/>
            <person name="Tice H."/>
            <person name="Pitluck S."/>
            <person name="Cheng J.F."/>
            <person name="Chertkov O."/>
            <person name="Brettin T."/>
            <person name="Han C."/>
            <person name="Detter J.C."/>
            <person name="Kuske C."/>
            <person name="Bruce D."/>
            <person name="Goodwin L."/>
            <person name="Ovchinikova G."/>
            <person name="Pati A."/>
            <person name="Mikhailova N."/>
            <person name="Chen A."/>
            <person name="Palaniappan K."/>
            <person name="Land M."/>
            <person name="Hauser L."/>
            <person name="Chang Y.J."/>
            <person name="Jeffries C.D."/>
            <person name="Chain P."/>
            <person name="Rohde M."/>
            <person name="Goker M."/>
            <person name="Bristow J."/>
            <person name="Eisen J.A."/>
            <person name="Markowitz V."/>
            <person name="Hugenholtz P."/>
            <person name="Kyrpides N.C."/>
            <person name="Klenk H.P."/>
            <person name="Lapidus A."/>
        </authorList>
    </citation>
    <scope>NUCLEOTIDE SEQUENCE [LARGE SCALE GENOMIC DNA]</scope>
    <source>
        <strain evidence="3">ATCC 27377 / DSM 6068 / ICPB 4128</strain>
    </source>
</reference>
<dbReference type="EMBL" id="CP001848">
    <property type="protein sequence ID" value="ADB15845.1"/>
    <property type="molecule type" value="Genomic_DNA"/>
</dbReference>
<evidence type="ECO:0000313" key="3">
    <source>
        <dbReference type="Proteomes" id="UP000001887"/>
    </source>
</evidence>
<accession>D2R918</accession>
<dbReference type="Proteomes" id="UP000001887">
    <property type="component" value="Chromosome"/>
</dbReference>
<protein>
    <submittedName>
        <fullName evidence="2">Uncharacterized protein</fullName>
    </submittedName>
</protein>
<name>D2R918_PIRSD</name>
<gene>
    <name evidence="2" type="ordered locus">Psta_1164</name>
</gene>
<evidence type="ECO:0000313" key="2">
    <source>
        <dbReference type="EMBL" id="ADB15845.1"/>
    </source>
</evidence>
<keyword evidence="1" id="KW-0732">Signal</keyword>
<dbReference type="HOGENOM" id="CLU_2234015_0_0_0"/>
<sequence precursor="true">MRLPVRFARYRRIVLTLVAIAVVGSTAWAQRQQSPTGDMSTGQAIGLDEEVETLANLSTESPIGITGGSAVEAAPAVPIQPQFGGPLLERPKLTGDWLGWRSQAY</sequence>
<organism evidence="2 3">
    <name type="scientific">Pirellula staleyi (strain ATCC 27377 / DSM 6068 / ICPB 4128)</name>
    <name type="common">Pirella staleyi</name>
    <dbReference type="NCBI Taxonomy" id="530564"/>
    <lineage>
        <taxon>Bacteria</taxon>
        <taxon>Pseudomonadati</taxon>
        <taxon>Planctomycetota</taxon>
        <taxon>Planctomycetia</taxon>
        <taxon>Pirellulales</taxon>
        <taxon>Pirellulaceae</taxon>
        <taxon>Pirellula</taxon>
    </lineage>
</organism>
<feature type="signal peptide" evidence="1">
    <location>
        <begin position="1"/>
        <end position="29"/>
    </location>
</feature>
<proteinExistence type="predicted"/>
<dbReference type="KEGG" id="psl:Psta_1164"/>
<feature type="chain" id="PRO_5003035607" evidence="1">
    <location>
        <begin position="30"/>
        <end position="105"/>
    </location>
</feature>